<sequence>MPLKKAGTLPSCISHCYTKFQNHQRNHAVTIPSSPCHRAENVIKSPLFSPLRAVIPSRLILQKSLNNHDESLDNANKVSATCVVGWGHKSTAEFARCYAREHDFSYVALEDGFLRSLTLASAGYPAMSLVVDHQGVYYDARQPSDLEQLIVEAPQQQDAQLLSRARLAMQCIREQRLSKYNHAPEKHLPACQKSQRILVVDQTAGDASIEGGMANAQTFIDMLREACSLPDAEVWVKVHPDVIAGKKQGYLLDEARKLGCTLLSDDMNPWSLFEQVDAVHVVTSQLGFEALMAGLPVTCHGVPFYAGWGLTKDRQQCSRRGCSRTLEQVFAAAYLQYSRYANPYTQKAASLEEIIQLLADQKRQSERLAGNWIAPGYSRWKQGFLPCFLGPLSHIRFEKHDADALKQLQALTDASSALPTSRPKVLSWASRTTPQFAAEVAVHGGELWRIEDGFLRSVGLGVDLVRPLSLILDVSAMHFDASVASTLEDWLEHHVPDTAELERARHLRERITALGLSKYNSESDQLPDVRALAKGREVVLVVGQVESDASIRHACPGIKTNQALLEAARKLHPEAYVIYKPHPDVVTGGRRGEAANAGEPYDLELTSGNISRVFEQVDHLHTLCSLAGFEALLRGVAVTTHGLPFYAGWGLTHDQLDCPRRTRRVSLDALVAGALIEYPVYVAPQQGHLCNVETVVTILEQQREILRHGTLTPSLPWKTRLYRGYRALFIGKH</sequence>
<protein>
    <submittedName>
        <fullName evidence="1">Capsular polysaccharide biosynthesis protein</fullName>
    </submittedName>
</protein>
<dbReference type="OrthoDB" id="543755at2"/>
<dbReference type="CDD" id="cd16440">
    <property type="entry name" value="beta_Kdo_transferase_KpsC_1"/>
    <property type="match status" value="1"/>
</dbReference>
<evidence type="ECO:0000313" key="2">
    <source>
        <dbReference type="Proteomes" id="UP000319941"/>
    </source>
</evidence>
<gene>
    <name evidence="1" type="ORF">FQP86_07160</name>
</gene>
<dbReference type="RefSeq" id="WP_144727161.1">
    <property type="nucleotide sequence ID" value="NZ_VNFH01000004.1"/>
</dbReference>
<dbReference type="GO" id="GO:0015774">
    <property type="term" value="P:polysaccharide transport"/>
    <property type="evidence" value="ECO:0007669"/>
    <property type="project" value="InterPro"/>
</dbReference>
<dbReference type="Proteomes" id="UP000319941">
    <property type="component" value="Unassembled WGS sequence"/>
</dbReference>
<dbReference type="InterPro" id="IPR007833">
    <property type="entry name" value="Capsule_polysaccharide_synth"/>
</dbReference>
<keyword evidence="2" id="KW-1185">Reference proteome</keyword>
<accession>A0A558HQA1</accession>
<dbReference type="GO" id="GO:0000271">
    <property type="term" value="P:polysaccharide biosynthetic process"/>
    <property type="evidence" value="ECO:0007669"/>
    <property type="project" value="InterPro"/>
</dbReference>
<name>A0A558HQA1_9GAMM</name>
<dbReference type="CDD" id="cd16439">
    <property type="entry name" value="beta_Kdo_transferase_KpsC_2"/>
    <property type="match status" value="1"/>
</dbReference>
<reference evidence="1 2" key="1">
    <citation type="submission" date="2019-07" db="EMBL/GenBank/DDBJ databases">
        <title>Diversity of Bacteria from Kongsfjorden, Arctic.</title>
        <authorList>
            <person name="Yu Y."/>
        </authorList>
    </citation>
    <scope>NUCLEOTIDE SEQUENCE [LARGE SCALE GENOMIC DNA]</scope>
    <source>
        <strain evidence="1 2">SM1923</strain>
    </source>
</reference>
<proteinExistence type="predicted"/>
<dbReference type="AlphaFoldDB" id="A0A558HQA1"/>
<dbReference type="Pfam" id="PF05159">
    <property type="entry name" value="Capsule_synth"/>
    <property type="match status" value="2"/>
</dbReference>
<dbReference type="EMBL" id="VNFH01000004">
    <property type="protein sequence ID" value="TVU71295.1"/>
    <property type="molecule type" value="Genomic_DNA"/>
</dbReference>
<evidence type="ECO:0000313" key="1">
    <source>
        <dbReference type="EMBL" id="TVU71295.1"/>
    </source>
</evidence>
<organism evidence="1 2">
    <name type="scientific">Cobetia crustatorum</name>
    <dbReference type="NCBI Taxonomy" id="553385"/>
    <lineage>
        <taxon>Bacteria</taxon>
        <taxon>Pseudomonadati</taxon>
        <taxon>Pseudomonadota</taxon>
        <taxon>Gammaproteobacteria</taxon>
        <taxon>Oceanospirillales</taxon>
        <taxon>Halomonadaceae</taxon>
        <taxon>Cobetia</taxon>
    </lineage>
</organism>
<comment type="caution">
    <text evidence="1">The sequence shown here is derived from an EMBL/GenBank/DDBJ whole genome shotgun (WGS) entry which is preliminary data.</text>
</comment>